<feature type="chain" id="PRO_5041740588" description="Metalloprotease" evidence="1">
    <location>
        <begin position="21"/>
        <end position="289"/>
    </location>
</feature>
<proteinExistence type="predicted"/>
<evidence type="ECO:0000313" key="2">
    <source>
        <dbReference type="EMBL" id="WOC11176.1"/>
    </source>
</evidence>
<dbReference type="InterPro" id="IPR007343">
    <property type="entry name" value="Uncharacterised_pept_Zn_put"/>
</dbReference>
<keyword evidence="1" id="KW-0732">Signal</keyword>
<accession>A0AA97CU88</accession>
<dbReference type="SUPFAM" id="SSF55486">
    <property type="entry name" value="Metalloproteases ('zincins'), catalytic domain"/>
    <property type="match status" value="1"/>
</dbReference>
<reference evidence="2" key="1">
    <citation type="submission" date="2023-06" db="EMBL/GenBank/DDBJ databases">
        <title>Gordonia sp. nov. and Pseudochrobactrum sp. nov., two species isolated from the burying beetle Nicrophorus vespilloides.</title>
        <authorList>
            <person name="Poehlein A."/>
            <person name="Guzman J."/>
            <person name="Daniel R."/>
            <person name="Vilcinskas A."/>
        </authorList>
    </citation>
    <scope>NUCLEOTIDE SEQUENCE</scope>
    <source>
        <strain evidence="2">MP11Mi</strain>
    </source>
</reference>
<gene>
    <name evidence="2" type="ORF">MP11Mi_02430</name>
</gene>
<sequence length="289" mass="30687">MSAAASVIATALVMTGCAAGQDGAPTRAAQQPPKHCTSTECPELPVYASKQVADSGVTVANASTAVPAYMTEVLDDLDRTWQEWFAELNIEDIEPGRVLIKPGETFASKCLGKSEPALTSDFANALFCSLDKEPDGQGVEQEGSIVLPVQTFADIWDGKLFGGDGIMLGDFTAATIIAHEYGHNVMYRLADAYGMSESQLPTGDDPELLADCFAGNWAGTVFARKDLSVKEIAQAAVLIFSIGDPLPNQGHGTSIERIHALTRGFAEKLTAQGQPLTCLKNYWPEALGS</sequence>
<organism evidence="2">
    <name type="scientific">Gordonia sp. MP11Mi</name>
    <dbReference type="NCBI Taxonomy" id="3022769"/>
    <lineage>
        <taxon>Bacteria</taxon>
        <taxon>Bacillati</taxon>
        <taxon>Actinomycetota</taxon>
        <taxon>Actinomycetes</taxon>
        <taxon>Mycobacteriales</taxon>
        <taxon>Gordoniaceae</taxon>
        <taxon>Gordonia</taxon>
    </lineage>
</organism>
<dbReference type="EMBL" id="CP128986">
    <property type="protein sequence ID" value="WOC11176.1"/>
    <property type="molecule type" value="Genomic_DNA"/>
</dbReference>
<name>A0AA97CU88_9ACTN</name>
<evidence type="ECO:0000256" key="1">
    <source>
        <dbReference type="SAM" id="SignalP"/>
    </source>
</evidence>
<dbReference type="Pfam" id="PF04228">
    <property type="entry name" value="Zn_peptidase"/>
    <property type="match status" value="1"/>
</dbReference>
<dbReference type="AlphaFoldDB" id="A0AA97CU88"/>
<feature type="signal peptide" evidence="1">
    <location>
        <begin position="1"/>
        <end position="20"/>
    </location>
</feature>
<protein>
    <recommendedName>
        <fullName evidence="3">Metalloprotease</fullName>
    </recommendedName>
</protein>
<evidence type="ECO:0008006" key="3">
    <source>
        <dbReference type="Google" id="ProtNLM"/>
    </source>
</evidence>